<organism evidence="5">
    <name type="scientific">Euphorbia esula</name>
    <name type="common">Leafy spurge</name>
    <dbReference type="NCBI Taxonomy" id="3993"/>
    <lineage>
        <taxon>Eukaryota</taxon>
        <taxon>Viridiplantae</taxon>
        <taxon>Streptophyta</taxon>
        <taxon>Embryophyta</taxon>
        <taxon>Tracheophyta</taxon>
        <taxon>Spermatophyta</taxon>
        <taxon>Magnoliopsida</taxon>
        <taxon>eudicotyledons</taxon>
        <taxon>Gunneridae</taxon>
        <taxon>Pentapetalae</taxon>
        <taxon>rosids</taxon>
        <taxon>fabids</taxon>
        <taxon>Malpighiales</taxon>
        <taxon>Euphorbiaceae</taxon>
        <taxon>Euphorbioideae</taxon>
        <taxon>Euphorbieae</taxon>
        <taxon>Euphorbia</taxon>
        <taxon>Euphorbia subgen. Esula</taxon>
        <taxon>Euphorbia sect. Esula</taxon>
    </lineage>
</organism>
<dbReference type="Pfam" id="PF02458">
    <property type="entry name" value="Transferase"/>
    <property type="match status" value="1"/>
</dbReference>
<dbReference type="Gene3D" id="3.30.559.10">
    <property type="entry name" value="Chloramphenicol acetyltransferase-like domain"/>
    <property type="match status" value="1"/>
</dbReference>
<comment type="similarity">
    <text evidence="2">Belongs to the plant acyltransferase family.</text>
</comment>
<evidence type="ECO:0000256" key="1">
    <source>
        <dbReference type="ARBA" id="ARBA00004913"/>
    </source>
</evidence>
<accession>Q9M5K9</accession>
<reference evidence="5" key="1">
    <citation type="submission" date="2000-01" db="EMBL/GenBank/DDBJ databases">
        <title>Identification of mRNAs expressed in underground adventitious buds of Euphorbia esula (leafy spurge).</title>
        <authorList>
            <person name="Anderson J.V."/>
            <person name="Horvath D.P."/>
        </authorList>
    </citation>
    <scope>NUCLEOTIDE SEQUENCE</scope>
    <source>
        <tissue evidence="5">Underground adventitious buds</tissue>
    </source>
</reference>
<dbReference type="InterPro" id="IPR023213">
    <property type="entry name" value="CAT-like_dom_sf"/>
</dbReference>
<evidence type="ECO:0000256" key="2">
    <source>
        <dbReference type="ARBA" id="ARBA00009861"/>
    </source>
</evidence>
<comment type="pathway">
    <text evidence="1">Alkaloid biosynthesis.</text>
</comment>
<proteinExistence type="evidence at transcript level"/>
<feature type="non-terminal residue" evidence="5">
    <location>
        <position position="1"/>
    </location>
</feature>
<evidence type="ECO:0000313" key="5">
    <source>
        <dbReference type="EMBL" id="AAF34801.1"/>
    </source>
</evidence>
<keyword evidence="4" id="KW-0012">Acyltransferase</keyword>
<evidence type="ECO:0000256" key="3">
    <source>
        <dbReference type="ARBA" id="ARBA00022679"/>
    </source>
</evidence>
<keyword evidence="3" id="KW-0808">Transferase</keyword>
<protein>
    <submittedName>
        <fullName evidence="5">F21J9.20-like protein</fullName>
    </submittedName>
</protein>
<dbReference type="AlphaFoldDB" id="Q9M5K9"/>
<dbReference type="GO" id="GO:0016746">
    <property type="term" value="F:acyltransferase activity"/>
    <property type="evidence" value="ECO:0007669"/>
    <property type="project" value="UniProtKB-KW"/>
</dbReference>
<evidence type="ECO:0000256" key="4">
    <source>
        <dbReference type="ARBA" id="ARBA00023315"/>
    </source>
</evidence>
<dbReference type="PANTHER" id="PTHR31623">
    <property type="entry name" value="F21J9.9"/>
    <property type="match status" value="1"/>
</dbReference>
<dbReference type="PANTHER" id="PTHR31623:SF88">
    <property type="entry name" value="ACYLSUGAR ACYLTRANSFERASE 3-LIKE"/>
    <property type="match status" value="1"/>
</dbReference>
<sequence>KRFVFDGSKIGALKEIAASAIAPKPTRVEAVSGLIWKGIITAFKKSNPNLIRPSVWSVSVNLRPRFTPPVPENHAGNLVVIVTPKVDEAMELKGLVGVIKQGMQDFVENYVKKVQGEDGVGAICEFGKDFAEKALSDKIDFFMCSGWCRFGLYDADFGWGKPTWLSIVSTNIRNVCILLDTKDGEGFEAWITLSEEDMSWFESDERVLEFAQVNPGVTL</sequence>
<name>Q9M5K9_EUPES</name>
<dbReference type="EMBL" id="AF227981">
    <property type="protein sequence ID" value="AAF34801.1"/>
    <property type="molecule type" value="mRNA"/>
</dbReference>